<dbReference type="SUPFAM" id="SSF55008">
    <property type="entry name" value="HMA, heavy metal-associated domain"/>
    <property type="match status" value="1"/>
</dbReference>
<name>A0A399E373_9DEIN</name>
<evidence type="ECO:0000313" key="3">
    <source>
        <dbReference type="EMBL" id="RIH76482.1"/>
    </source>
</evidence>
<dbReference type="KEGG" id="mtai:Mtai_v1c28980"/>
<evidence type="ECO:0000259" key="2">
    <source>
        <dbReference type="PROSITE" id="PS50846"/>
    </source>
</evidence>
<protein>
    <submittedName>
        <fullName evidence="3">Copper chaperone CopZ</fullName>
    </submittedName>
</protein>
<keyword evidence="1" id="KW-0479">Metal-binding</keyword>
<dbReference type="RefSeq" id="WP_013156683.1">
    <property type="nucleotide sequence ID" value="NZ_JBHSXZ010000056.1"/>
</dbReference>
<gene>
    <name evidence="3" type="primary">copZ</name>
    <name evidence="3" type="ORF">Mcate_01754</name>
</gene>
<comment type="caution">
    <text evidence="3">The sequence shown here is derived from an EMBL/GenBank/DDBJ whole genome shotgun (WGS) entry which is preliminary data.</text>
</comment>
<reference evidence="3 4" key="1">
    <citation type="submission" date="2018-08" db="EMBL/GenBank/DDBJ databases">
        <title>Meiothermus cateniformans JCM 15151 genome sequencing project.</title>
        <authorList>
            <person name="Da Costa M.S."/>
            <person name="Albuquerque L."/>
            <person name="Raposo P."/>
            <person name="Froufe H.J.C."/>
            <person name="Barroso C.S."/>
            <person name="Egas C."/>
        </authorList>
    </citation>
    <scope>NUCLEOTIDE SEQUENCE [LARGE SCALE GENOMIC DNA]</scope>
    <source>
        <strain evidence="3 4">JCM 15151</strain>
    </source>
</reference>
<dbReference type="GO" id="GO:0046872">
    <property type="term" value="F:metal ion binding"/>
    <property type="evidence" value="ECO:0007669"/>
    <property type="project" value="UniProtKB-KW"/>
</dbReference>
<dbReference type="AlphaFoldDB" id="A0A399E373"/>
<organism evidence="3 4">
    <name type="scientific">Meiothermus taiwanensis</name>
    <dbReference type="NCBI Taxonomy" id="172827"/>
    <lineage>
        <taxon>Bacteria</taxon>
        <taxon>Thermotogati</taxon>
        <taxon>Deinococcota</taxon>
        <taxon>Deinococci</taxon>
        <taxon>Thermales</taxon>
        <taxon>Thermaceae</taxon>
        <taxon>Meiothermus</taxon>
    </lineage>
</organism>
<dbReference type="FunFam" id="3.30.70.100:FF:000001">
    <property type="entry name" value="ATPase copper transporting beta"/>
    <property type="match status" value="1"/>
</dbReference>
<dbReference type="OrthoDB" id="9813965at2"/>
<dbReference type="InterPro" id="IPR036163">
    <property type="entry name" value="HMA_dom_sf"/>
</dbReference>
<dbReference type="CDD" id="cd00371">
    <property type="entry name" value="HMA"/>
    <property type="match status" value="1"/>
</dbReference>
<dbReference type="InterPro" id="IPR017969">
    <property type="entry name" value="Heavy-metal-associated_CS"/>
</dbReference>
<feature type="domain" description="HMA" evidence="2">
    <location>
        <begin position="1"/>
        <end position="64"/>
    </location>
</feature>
<proteinExistence type="predicted"/>
<sequence>MSIELKIEGMSCGHCKMSVEKALKSVPGVEKVEVFLQEGRAIVEGNAPVDRLINAVQEEGYTASVRP</sequence>
<dbReference type="PROSITE" id="PS01047">
    <property type="entry name" value="HMA_1"/>
    <property type="match status" value="1"/>
</dbReference>
<dbReference type="Pfam" id="PF00403">
    <property type="entry name" value="HMA"/>
    <property type="match status" value="1"/>
</dbReference>
<dbReference type="Gene3D" id="3.30.70.100">
    <property type="match status" value="1"/>
</dbReference>
<dbReference type="Proteomes" id="UP000266089">
    <property type="component" value="Unassembled WGS sequence"/>
</dbReference>
<dbReference type="EMBL" id="QWKX01000042">
    <property type="protein sequence ID" value="RIH76482.1"/>
    <property type="molecule type" value="Genomic_DNA"/>
</dbReference>
<dbReference type="InterPro" id="IPR006121">
    <property type="entry name" value="HMA_dom"/>
</dbReference>
<evidence type="ECO:0000313" key="4">
    <source>
        <dbReference type="Proteomes" id="UP000266089"/>
    </source>
</evidence>
<dbReference type="PROSITE" id="PS50846">
    <property type="entry name" value="HMA_2"/>
    <property type="match status" value="1"/>
</dbReference>
<evidence type="ECO:0000256" key="1">
    <source>
        <dbReference type="ARBA" id="ARBA00022723"/>
    </source>
</evidence>
<accession>A0A399E373</accession>